<feature type="domain" description="C2H2-type" evidence="9">
    <location>
        <begin position="73"/>
        <end position="102"/>
    </location>
</feature>
<dbReference type="SMART" id="SM00355">
    <property type="entry name" value="ZnF_C2H2"/>
    <property type="match status" value="6"/>
</dbReference>
<dbReference type="OrthoDB" id="2687452at2759"/>
<comment type="caution">
    <text evidence="10">The sequence shown here is derived from an EMBL/GenBank/DDBJ whole genome shotgun (WGS) entry which is preliminary data.</text>
</comment>
<dbReference type="AlphaFoldDB" id="A0A9P9E7R0"/>
<evidence type="ECO:0000313" key="11">
    <source>
        <dbReference type="Proteomes" id="UP000700596"/>
    </source>
</evidence>
<dbReference type="GO" id="GO:0008270">
    <property type="term" value="F:zinc ion binding"/>
    <property type="evidence" value="ECO:0007669"/>
    <property type="project" value="UniProtKB-KW"/>
</dbReference>
<sequence>MVASTLVHDYSASELKKCPLQPCDFTFIYRNTEYFLHLRKAHANVYTCNFCQKHFSSQYRLSYHVERSGHAAIHCHHDGCGRVFSRADTYQRHLRTHQKDAQRFPCTYCKKYRGENGFKRKDHLRQHVRNYHHIEDVESGTQLLLNSSRKYACPCMACPQYRQNPFRGPFKKFSEYMAHMKSVHNESDYPCPEPNCERVDGKGYFRKADLRTHLRKIHGTDGALAGDQV</sequence>
<keyword evidence="11" id="KW-1185">Reference proteome</keyword>
<dbReference type="InterPro" id="IPR036236">
    <property type="entry name" value="Znf_C2H2_sf"/>
</dbReference>
<evidence type="ECO:0000256" key="4">
    <source>
        <dbReference type="ARBA" id="ARBA00022833"/>
    </source>
</evidence>
<evidence type="ECO:0000256" key="2">
    <source>
        <dbReference type="ARBA" id="ARBA00022723"/>
    </source>
</evidence>
<dbReference type="InterPro" id="IPR013087">
    <property type="entry name" value="Znf_C2H2_type"/>
</dbReference>
<evidence type="ECO:0000256" key="3">
    <source>
        <dbReference type="ARBA" id="ARBA00022771"/>
    </source>
</evidence>
<evidence type="ECO:0000313" key="10">
    <source>
        <dbReference type="EMBL" id="KAH7132201.1"/>
    </source>
</evidence>
<accession>A0A9P9E7R0</accession>
<feature type="domain" description="C2H2-type" evidence="9">
    <location>
        <begin position="46"/>
        <end position="71"/>
    </location>
</feature>
<dbReference type="PROSITE" id="PS00028">
    <property type="entry name" value="ZINC_FINGER_C2H2_1"/>
    <property type="match status" value="2"/>
</dbReference>
<evidence type="ECO:0000259" key="9">
    <source>
        <dbReference type="PROSITE" id="PS50157"/>
    </source>
</evidence>
<dbReference type="Pfam" id="PF00096">
    <property type="entry name" value="zf-C2H2"/>
    <property type="match status" value="1"/>
</dbReference>
<dbReference type="EMBL" id="JAGMWT010000003">
    <property type="protein sequence ID" value="KAH7132201.1"/>
    <property type="molecule type" value="Genomic_DNA"/>
</dbReference>
<dbReference type="Proteomes" id="UP000700596">
    <property type="component" value="Unassembled WGS sequence"/>
</dbReference>
<keyword evidence="5" id="KW-0805">Transcription regulation</keyword>
<gene>
    <name evidence="10" type="ORF">B0J11DRAFT_521071</name>
</gene>
<dbReference type="GO" id="GO:0005634">
    <property type="term" value="C:nucleus"/>
    <property type="evidence" value="ECO:0007669"/>
    <property type="project" value="UniProtKB-SubCell"/>
</dbReference>
<comment type="subcellular location">
    <subcellularLocation>
        <location evidence="1">Nucleus</location>
    </subcellularLocation>
</comment>
<dbReference type="Gene3D" id="3.30.160.60">
    <property type="entry name" value="Classic Zinc Finger"/>
    <property type="match status" value="4"/>
</dbReference>
<evidence type="ECO:0000256" key="5">
    <source>
        <dbReference type="ARBA" id="ARBA00023015"/>
    </source>
</evidence>
<evidence type="ECO:0000256" key="6">
    <source>
        <dbReference type="ARBA" id="ARBA00023163"/>
    </source>
</evidence>
<evidence type="ECO:0000256" key="7">
    <source>
        <dbReference type="ARBA" id="ARBA00023242"/>
    </source>
</evidence>
<protein>
    <recommendedName>
        <fullName evidence="9">C2H2-type domain-containing protein</fullName>
    </recommendedName>
</protein>
<keyword evidence="7" id="KW-0539">Nucleus</keyword>
<keyword evidence="6" id="KW-0804">Transcription</keyword>
<dbReference type="PANTHER" id="PTHR46179:SF13">
    <property type="entry name" value="C2H2-TYPE DOMAIN-CONTAINING PROTEIN"/>
    <property type="match status" value="1"/>
</dbReference>
<evidence type="ECO:0000256" key="1">
    <source>
        <dbReference type="ARBA" id="ARBA00004123"/>
    </source>
</evidence>
<dbReference type="PROSITE" id="PS50157">
    <property type="entry name" value="ZINC_FINGER_C2H2_2"/>
    <property type="match status" value="2"/>
</dbReference>
<dbReference type="SUPFAM" id="SSF57667">
    <property type="entry name" value="beta-beta-alpha zinc fingers"/>
    <property type="match status" value="1"/>
</dbReference>
<dbReference type="GO" id="GO:0006357">
    <property type="term" value="P:regulation of transcription by RNA polymerase II"/>
    <property type="evidence" value="ECO:0007669"/>
    <property type="project" value="TreeGrafter"/>
</dbReference>
<dbReference type="InterPro" id="IPR051061">
    <property type="entry name" value="Zinc_finger_trans_reg"/>
</dbReference>
<keyword evidence="3 8" id="KW-0863">Zinc-finger</keyword>
<reference evidence="10" key="1">
    <citation type="journal article" date="2021" name="Nat. Commun.">
        <title>Genetic determinants of endophytism in the Arabidopsis root mycobiome.</title>
        <authorList>
            <person name="Mesny F."/>
            <person name="Miyauchi S."/>
            <person name="Thiergart T."/>
            <person name="Pickel B."/>
            <person name="Atanasova L."/>
            <person name="Karlsson M."/>
            <person name="Huettel B."/>
            <person name="Barry K.W."/>
            <person name="Haridas S."/>
            <person name="Chen C."/>
            <person name="Bauer D."/>
            <person name="Andreopoulos W."/>
            <person name="Pangilinan J."/>
            <person name="LaButti K."/>
            <person name="Riley R."/>
            <person name="Lipzen A."/>
            <person name="Clum A."/>
            <person name="Drula E."/>
            <person name="Henrissat B."/>
            <person name="Kohler A."/>
            <person name="Grigoriev I.V."/>
            <person name="Martin F.M."/>
            <person name="Hacquard S."/>
        </authorList>
    </citation>
    <scope>NUCLEOTIDE SEQUENCE</scope>
    <source>
        <strain evidence="10">MPI-CAGE-CH-0243</strain>
    </source>
</reference>
<keyword evidence="2" id="KW-0479">Metal-binding</keyword>
<organism evidence="10 11">
    <name type="scientific">Dendryphion nanum</name>
    <dbReference type="NCBI Taxonomy" id="256645"/>
    <lineage>
        <taxon>Eukaryota</taxon>
        <taxon>Fungi</taxon>
        <taxon>Dikarya</taxon>
        <taxon>Ascomycota</taxon>
        <taxon>Pezizomycotina</taxon>
        <taxon>Dothideomycetes</taxon>
        <taxon>Pleosporomycetidae</taxon>
        <taxon>Pleosporales</taxon>
        <taxon>Torulaceae</taxon>
        <taxon>Dendryphion</taxon>
    </lineage>
</organism>
<evidence type="ECO:0000256" key="8">
    <source>
        <dbReference type="PROSITE-ProRule" id="PRU00042"/>
    </source>
</evidence>
<dbReference type="PANTHER" id="PTHR46179">
    <property type="entry name" value="ZINC FINGER PROTEIN"/>
    <property type="match status" value="1"/>
</dbReference>
<keyword evidence="4" id="KW-0862">Zinc</keyword>
<proteinExistence type="predicted"/>
<name>A0A9P9E7R0_9PLEO</name>